<dbReference type="KEGG" id="sami:SAMIE_1033750"/>
<dbReference type="Proteomes" id="UP000279959">
    <property type="component" value="Chromosome"/>
</dbReference>
<dbReference type="InterPro" id="IPR036259">
    <property type="entry name" value="MFS_trans_sf"/>
</dbReference>
<organism evidence="7 8">
    <name type="scientific">Sphingobium amiense</name>
    <dbReference type="NCBI Taxonomy" id="135719"/>
    <lineage>
        <taxon>Bacteria</taxon>
        <taxon>Pseudomonadati</taxon>
        <taxon>Pseudomonadota</taxon>
        <taxon>Alphaproteobacteria</taxon>
        <taxon>Sphingomonadales</taxon>
        <taxon>Sphingomonadaceae</taxon>
        <taxon>Sphingobium</taxon>
    </lineage>
</organism>
<evidence type="ECO:0000256" key="3">
    <source>
        <dbReference type="ARBA" id="ARBA00022989"/>
    </source>
</evidence>
<dbReference type="SUPFAM" id="SSF103473">
    <property type="entry name" value="MFS general substrate transporter"/>
    <property type="match status" value="1"/>
</dbReference>
<keyword evidence="4 5" id="KW-0472">Membrane</keyword>
<feature type="transmembrane region" description="Helical" evidence="5">
    <location>
        <begin position="315"/>
        <end position="337"/>
    </location>
</feature>
<feature type="transmembrane region" description="Helical" evidence="5">
    <location>
        <begin position="289"/>
        <end position="309"/>
    </location>
</feature>
<dbReference type="InterPro" id="IPR050382">
    <property type="entry name" value="MFS_Na/Anion_cotransporter"/>
</dbReference>
<dbReference type="RefSeq" id="WP_066696104.1">
    <property type="nucleotide sequence ID" value="NZ_AP018664.1"/>
</dbReference>
<keyword evidence="8" id="KW-1185">Reference proteome</keyword>
<evidence type="ECO:0000313" key="8">
    <source>
        <dbReference type="Proteomes" id="UP000279959"/>
    </source>
</evidence>
<reference evidence="7 8" key="1">
    <citation type="submission" date="2018-05" db="EMBL/GenBank/DDBJ databases">
        <title>Complete Genome Sequence of the Nonylphenol-Degrading Bacterium Sphingobium amiense DSM 16289T.</title>
        <authorList>
            <person name="Ootsuka M."/>
            <person name="Nishizawa T."/>
            <person name="Ohta H."/>
        </authorList>
    </citation>
    <scope>NUCLEOTIDE SEQUENCE [LARGE SCALE GENOMIC DNA]</scope>
    <source>
        <strain evidence="7 8">DSM 16289</strain>
    </source>
</reference>
<feature type="transmembrane region" description="Helical" evidence="5">
    <location>
        <begin position="215"/>
        <end position="237"/>
    </location>
</feature>
<gene>
    <name evidence="7" type="ORF">SAMIE_1033750</name>
</gene>
<dbReference type="Gene3D" id="1.20.1250.20">
    <property type="entry name" value="MFS general substrate transporter like domains"/>
    <property type="match status" value="2"/>
</dbReference>
<feature type="transmembrane region" description="Helical" evidence="5">
    <location>
        <begin position="249"/>
        <end position="269"/>
    </location>
</feature>
<feature type="domain" description="Major facilitator superfamily (MFS) profile" evidence="6">
    <location>
        <begin position="7"/>
        <end position="407"/>
    </location>
</feature>
<evidence type="ECO:0000313" key="7">
    <source>
        <dbReference type="EMBL" id="BBD99874.1"/>
    </source>
</evidence>
<evidence type="ECO:0000256" key="4">
    <source>
        <dbReference type="ARBA" id="ARBA00023136"/>
    </source>
</evidence>
<dbReference type="PANTHER" id="PTHR11662:SF450">
    <property type="entry name" value="BLR1003 PROTEIN"/>
    <property type="match status" value="1"/>
</dbReference>
<dbReference type="GO" id="GO:0016020">
    <property type="term" value="C:membrane"/>
    <property type="evidence" value="ECO:0007669"/>
    <property type="project" value="UniProtKB-SubCell"/>
</dbReference>
<feature type="transmembrane region" description="Helical" evidence="5">
    <location>
        <begin position="43"/>
        <end position="66"/>
    </location>
</feature>
<keyword evidence="2 5" id="KW-0812">Transmembrane</keyword>
<dbReference type="PANTHER" id="PTHR11662">
    <property type="entry name" value="SOLUTE CARRIER FAMILY 17"/>
    <property type="match status" value="1"/>
</dbReference>
<dbReference type="InterPro" id="IPR020846">
    <property type="entry name" value="MFS_dom"/>
</dbReference>
<name>A0A494W5M7_9SPHN</name>
<dbReference type="GO" id="GO:0022857">
    <property type="term" value="F:transmembrane transporter activity"/>
    <property type="evidence" value="ECO:0007669"/>
    <property type="project" value="InterPro"/>
</dbReference>
<protein>
    <submittedName>
        <fullName evidence="7">MFS transporter</fullName>
    </submittedName>
</protein>
<proteinExistence type="predicted"/>
<evidence type="ECO:0000259" key="6">
    <source>
        <dbReference type="PROSITE" id="PS50850"/>
    </source>
</evidence>
<dbReference type="AlphaFoldDB" id="A0A494W5M7"/>
<sequence>MQLRWTILLLLFFMQIVNSLDKAVMGLAAVPIMRELHLTPQQYGIIASSFYSLYALSTLVVALLFANRVPPRIILIVLLAAWSTVQLPILFAASFAVLVVCRTALGVAEGPGTPTIINATHEWFAPEDRSLPTALVMFGTTVGPLLGAPILSYLIVAYGWRAAFAACAVLSFAALALWFRFGADGPGATVRPAEARPKSSGPPARWTKVWADRTIVGSLIGGFCAYWGVGFGIAWLAPLLTTGLGYDGITTGWLIALIFAGQGVIGLVLSGLSHAMTKRGAPSRQARGLFIATMQLASAAAFVAAALMTAPPVKVGLILLAASLPGVTFTLGPSILSEVLPPARRNRDIGIILATVSVAGAISPYVSGLFINAHPGAAGYNHALLLVAAILAIGGAVSFATLHPETSQRALAGA</sequence>
<evidence type="ECO:0000256" key="2">
    <source>
        <dbReference type="ARBA" id="ARBA00022692"/>
    </source>
</evidence>
<feature type="transmembrane region" description="Helical" evidence="5">
    <location>
        <begin position="349"/>
        <end position="371"/>
    </location>
</feature>
<keyword evidence="3 5" id="KW-1133">Transmembrane helix</keyword>
<comment type="subcellular location">
    <subcellularLocation>
        <location evidence="1">Membrane</location>
        <topology evidence="1">Multi-pass membrane protein</topology>
    </subcellularLocation>
</comment>
<evidence type="ECO:0000256" key="5">
    <source>
        <dbReference type="SAM" id="Phobius"/>
    </source>
</evidence>
<accession>A0A494W5M7</accession>
<dbReference type="EMBL" id="AP018664">
    <property type="protein sequence ID" value="BBD99874.1"/>
    <property type="molecule type" value="Genomic_DNA"/>
</dbReference>
<dbReference type="InterPro" id="IPR011701">
    <property type="entry name" value="MFS"/>
</dbReference>
<dbReference type="PROSITE" id="PS50850">
    <property type="entry name" value="MFS"/>
    <property type="match status" value="1"/>
</dbReference>
<feature type="transmembrane region" description="Helical" evidence="5">
    <location>
        <begin position="73"/>
        <end position="100"/>
    </location>
</feature>
<feature type="transmembrane region" description="Helical" evidence="5">
    <location>
        <begin position="383"/>
        <end position="402"/>
    </location>
</feature>
<dbReference type="Pfam" id="PF07690">
    <property type="entry name" value="MFS_1"/>
    <property type="match status" value="1"/>
</dbReference>
<evidence type="ECO:0000256" key="1">
    <source>
        <dbReference type="ARBA" id="ARBA00004141"/>
    </source>
</evidence>